<proteinExistence type="predicted"/>
<name>A0ABR5IPC5_9HYPH</name>
<reference evidence="1 2" key="1">
    <citation type="submission" date="2015-07" db="EMBL/GenBank/DDBJ databases">
        <title>Draft genome of Enhydrobacter aerosaccus.</title>
        <authorList>
            <person name="Wang X."/>
        </authorList>
    </citation>
    <scope>NUCLEOTIDE SEQUENCE [LARGE SCALE GENOMIC DNA]</scope>
    <source>
        <strain evidence="1 2">CGMCC9176</strain>
    </source>
</reference>
<protein>
    <submittedName>
        <fullName evidence="1">Uncharacterized protein</fullName>
    </submittedName>
</protein>
<keyword evidence="2" id="KW-1185">Reference proteome</keyword>
<evidence type="ECO:0000313" key="2">
    <source>
        <dbReference type="Proteomes" id="UP000053900"/>
    </source>
</evidence>
<organism evidence="1 2">
    <name type="scientific">Enhydrobacter aerosaccus</name>
    <dbReference type="NCBI Taxonomy" id="225324"/>
    <lineage>
        <taxon>Bacteria</taxon>
        <taxon>Pseudomonadati</taxon>
        <taxon>Pseudomonadota</taxon>
        <taxon>Alphaproteobacteria</taxon>
        <taxon>Hyphomicrobiales</taxon>
        <taxon>Enhydrobacter</taxon>
    </lineage>
</organism>
<sequence length="82" mass="9370">MKLDDILQELEAARQMAIEERKPASMIQASMAKAKLLGLDKGDTLTIKHNEPPVFNIQPVRPVTQWERDEFREIAKEVLAKV</sequence>
<dbReference type="Proteomes" id="UP000053900">
    <property type="component" value="Unassembled WGS sequence"/>
</dbReference>
<evidence type="ECO:0000313" key="1">
    <source>
        <dbReference type="EMBL" id="KND22940.1"/>
    </source>
</evidence>
<comment type="caution">
    <text evidence="1">The sequence shown here is derived from an EMBL/GenBank/DDBJ whole genome shotgun (WGS) entry which is preliminary data.</text>
</comment>
<accession>A0ABR5IPC5</accession>
<dbReference type="EMBL" id="LGSW01000001">
    <property type="protein sequence ID" value="KND22940.1"/>
    <property type="molecule type" value="Genomic_DNA"/>
</dbReference>
<gene>
    <name evidence="1" type="ORF">AFK20_02365</name>
</gene>